<keyword evidence="2" id="KW-1185">Reference proteome</keyword>
<comment type="caution">
    <text evidence="1">The sequence shown here is derived from an EMBL/GenBank/DDBJ whole genome shotgun (WGS) entry which is preliminary data.</text>
</comment>
<protein>
    <submittedName>
        <fullName evidence="1">Uncharacterized protein</fullName>
    </submittedName>
</protein>
<reference evidence="2" key="1">
    <citation type="journal article" date="2023" name="Nat. Plants">
        <title>Single-cell RNA sequencing provides a high-resolution roadmap for understanding the multicellular compartmentation of specialized metabolism.</title>
        <authorList>
            <person name="Sun S."/>
            <person name="Shen X."/>
            <person name="Li Y."/>
            <person name="Li Y."/>
            <person name="Wang S."/>
            <person name="Li R."/>
            <person name="Zhang H."/>
            <person name="Shen G."/>
            <person name="Guo B."/>
            <person name="Wei J."/>
            <person name="Xu J."/>
            <person name="St-Pierre B."/>
            <person name="Chen S."/>
            <person name="Sun C."/>
        </authorList>
    </citation>
    <scope>NUCLEOTIDE SEQUENCE [LARGE SCALE GENOMIC DNA]</scope>
</reference>
<evidence type="ECO:0000313" key="1">
    <source>
        <dbReference type="EMBL" id="KAI5673654.1"/>
    </source>
</evidence>
<proteinExistence type="predicted"/>
<name>A0ACC0BLV1_CATRO</name>
<accession>A0ACC0BLV1</accession>
<evidence type="ECO:0000313" key="2">
    <source>
        <dbReference type="Proteomes" id="UP001060085"/>
    </source>
</evidence>
<sequence>MPGWLGLATLTVRWRPRLPVISSRLRPISEGYNPDHHFSSLSTPRRCNATAWHPVLLIVIVNRSCFSPTSGIRALVPDLWLRHPTATFGSEKFLRIRLFIRLTAKFLFTVYQLVAGFIWFMCFGL</sequence>
<dbReference type="Proteomes" id="UP001060085">
    <property type="component" value="Linkage Group LG03"/>
</dbReference>
<organism evidence="1 2">
    <name type="scientific">Catharanthus roseus</name>
    <name type="common">Madagascar periwinkle</name>
    <name type="synonym">Vinca rosea</name>
    <dbReference type="NCBI Taxonomy" id="4058"/>
    <lineage>
        <taxon>Eukaryota</taxon>
        <taxon>Viridiplantae</taxon>
        <taxon>Streptophyta</taxon>
        <taxon>Embryophyta</taxon>
        <taxon>Tracheophyta</taxon>
        <taxon>Spermatophyta</taxon>
        <taxon>Magnoliopsida</taxon>
        <taxon>eudicotyledons</taxon>
        <taxon>Gunneridae</taxon>
        <taxon>Pentapetalae</taxon>
        <taxon>asterids</taxon>
        <taxon>lamiids</taxon>
        <taxon>Gentianales</taxon>
        <taxon>Apocynaceae</taxon>
        <taxon>Rauvolfioideae</taxon>
        <taxon>Vinceae</taxon>
        <taxon>Catharanthinae</taxon>
        <taxon>Catharanthus</taxon>
    </lineage>
</organism>
<gene>
    <name evidence="1" type="ORF">M9H77_14018</name>
</gene>
<dbReference type="EMBL" id="CM044703">
    <property type="protein sequence ID" value="KAI5673654.1"/>
    <property type="molecule type" value="Genomic_DNA"/>
</dbReference>